<evidence type="ECO:0000256" key="4">
    <source>
        <dbReference type="PROSITE-ProRule" id="PRU00134"/>
    </source>
</evidence>
<dbReference type="Gene3D" id="6.10.140.2220">
    <property type="match status" value="1"/>
</dbReference>
<keyword evidence="2 4" id="KW-0863">Zinc-finger</keyword>
<dbReference type="Proteomes" id="UP001165060">
    <property type="component" value="Unassembled WGS sequence"/>
</dbReference>
<proteinExistence type="predicted"/>
<evidence type="ECO:0000313" key="7">
    <source>
        <dbReference type="Proteomes" id="UP001165060"/>
    </source>
</evidence>
<dbReference type="PROSITE" id="PS01360">
    <property type="entry name" value="ZF_MYND_1"/>
    <property type="match status" value="1"/>
</dbReference>
<keyword evidence="7" id="KW-1185">Reference proteome</keyword>
<protein>
    <recommendedName>
        <fullName evidence="5">MYND-type domain-containing protein</fullName>
    </recommendedName>
</protein>
<comment type="caution">
    <text evidence="6">The sequence shown here is derived from an EMBL/GenBank/DDBJ whole genome shotgun (WGS) entry which is preliminary data.</text>
</comment>
<dbReference type="SUPFAM" id="SSF144232">
    <property type="entry name" value="HIT/MYND zinc finger-like"/>
    <property type="match status" value="1"/>
</dbReference>
<dbReference type="PROSITE" id="PS50865">
    <property type="entry name" value="ZF_MYND_2"/>
    <property type="match status" value="1"/>
</dbReference>
<feature type="domain" description="MYND-type" evidence="5">
    <location>
        <begin position="307"/>
        <end position="347"/>
    </location>
</feature>
<reference evidence="6 7" key="1">
    <citation type="journal article" date="2023" name="Commun. Biol.">
        <title>Genome analysis of Parmales, the sister group of diatoms, reveals the evolutionary specialization of diatoms from phago-mixotrophs to photoautotrophs.</title>
        <authorList>
            <person name="Ban H."/>
            <person name="Sato S."/>
            <person name="Yoshikawa S."/>
            <person name="Yamada K."/>
            <person name="Nakamura Y."/>
            <person name="Ichinomiya M."/>
            <person name="Sato N."/>
            <person name="Blanc-Mathieu R."/>
            <person name="Endo H."/>
            <person name="Kuwata A."/>
            <person name="Ogata H."/>
        </authorList>
    </citation>
    <scope>NUCLEOTIDE SEQUENCE [LARGE SCALE GENOMIC DNA]</scope>
</reference>
<evidence type="ECO:0000256" key="1">
    <source>
        <dbReference type="ARBA" id="ARBA00022723"/>
    </source>
</evidence>
<evidence type="ECO:0000256" key="2">
    <source>
        <dbReference type="ARBA" id="ARBA00022771"/>
    </source>
</evidence>
<keyword evidence="1" id="KW-0479">Metal-binding</keyword>
<organism evidence="6 7">
    <name type="scientific">Tetraparma gracilis</name>
    <dbReference type="NCBI Taxonomy" id="2962635"/>
    <lineage>
        <taxon>Eukaryota</taxon>
        <taxon>Sar</taxon>
        <taxon>Stramenopiles</taxon>
        <taxon>Ochrophyta</taxon>
        <taxon>Bolidophyceae</taxon>
        <taxon>Parmales</taxon>
        <taxon>Triparmaceae</taxon>
        <taxon>Tetraparma</taxon>
    </lineage>
</organism>
<dbReference type="EMBL" id="BRYB01001437">
    <property type="protein sequence ID" value="GMI25749.1"/>
    <property type="molecule type" value="Genomic_DNA"/>
</dbReference>
<keyword evidence="3" id="KW-0862">Zinc</keyword>
<sequence>MSPLSTTSPPAPRRKRPQAPSYAAELGAELDAAVQANSMSLAEARAAKAQADLLFAEAGVPGWKTKVVTHSSLHDLCGGGDFGAAEELFDAASPETLQVMLPWRCAGGVGCSSMLIIIGNADPPVRLMKKMLAADPSLMEVKFSFNPAVLAANPEAAVKDQFARGGRPVGALDQLCMLSRLAPDDIDVFRLCVRYDPEALSGCGLVSEPQVGVNTSAIPDMTVVAFTNDQRTHADMLEMRMGPNLATPHGESGARDKLGLQAIKELLTLLYRASSHGNWRAVRHMCGPSPQLSSLIAGTPVSAGAACASCGAEGGGLKLCGGCGMVKFCGAACAKEAWKAHKHKAVCKAVQSGDWEADEDGEVEVGKVAAPVDPAGDVKPKAAEEMSVRELREAIRKGGLENQAVGLAEKCELVKLVKDSQV</sequence>
<evidence type="ECO:0000313" key="6">
    <source>
        <dbReference type="EMBL" id="GMI25749.1"/>
    </source>
</evidence>
<accession>A0ABQ6MGM8</accession>
<evidence type="ECO:0000259" key="5">
    <source>
        <dbReference type="PROSITE" id="PS50865"/>
    </source>
</evidence>
<gene>
    <name evidence="6" type="ORF">TeGR_g10556</name>
</gene>
<dbReference type="InterPro" id="IPR002893">
    <property type="entry name" value="Znf_MYND"/>
</dbReference>
<evidence type="ECO:0000256" key="3">
    <source>
        <dbReference type="ARBA" id="ARBA00022833"/>
    </source>
</evidence>
<name>A0ABQ6MGM8_9STRA</name>
<dbReference type="Pfam" id="PF01753">
    <property type="entry name" value="zf-MYND"/>
    <property type="match status" value="1"/>
</dbReference>